<reference evidence="1 2" key="1">
    <citation type="submission" date="2006-02" db="EMBL/GenBank/DDBJ databases">
        <authorList>
            <person name="Waterbury J."/>
            <person name="Ferriera S."/>
            <person name="Johnson J."/>
            <person name="Kravitz S."/>
            <person name="Halpern A."/>
            <person name="Remington K."/>
            <person name="Beeson K."/>
            <person name="Tran B."/>
            <person name="Rogers Y.-H."/>
            <person name="Friedman R."/>
            <person name="Venter J.C."/>
        </authorList>
    </citation>
    <scope>NUCLEOTIDE SEQUENCE [LARGE SCALE GENOMIC DNA]</scope>
    <source>
        <strain evidence="1 2">Nb-231</strain>
    </source>
</reference>
<evidence type="ECO:0000313" key="1">
    <source>
        <dbReference type="EMBL" id="EAR22590.1"/>
    </source>
</evidence>
<dbReference type="EMBL" id="AAOF01000002">
    <property type="protein sequence ID" value="EAR22590.1"/>
    <property type="molecule type" value="Genomic_DNA"/>
</dbReference>
<dbReference type="Proteomes" id="UP000003374">
    <property type="component" value="Unassembled WGS sequence"/>
</dbReference>
<gene>
    <name evidence="1" type="ORF">NB231_09068</name>
</gene>
<dbReference type="AlphaFoldDB" id="A4BMZ1"/>
<name>A4BMZ1_9GAMM</name>
<dbReference type="HOGENOM" id="CLU_3082310_0_0_6"/>
<sequence>MWAILLAISRGRQQIGWCSGDGQPVLYAIQPYHPGVFVLAVIHERRPKMIER</sequence>
<accession>A4BMZ1</accession>
<evidence type="ECO:0000313" key="2">
    <source>
        <dbReference type="Proteomes" id="UP000003374"/>
    </source>
</evidence>
<comment type="caution">
    <text evidence="1">The sequence shown here is derived from an EMBL/GenBank/DDBJ whole genome shotgun (WGS) entry which is preliminary data.</text>
</comment>
<protein>
    <submittedName>
        <fullName evidence="1">Uncharacterized protein</fullName>
    </submittedName>
</protein>
<organism evidence="1 2">
    <name type="scientific">Nitrococcus mobilis Nb-231</name>
    <dbReference type="NCBI Taxonomy" id="314278"/>
    <lineage>
        <taxon>Bacteria</taxon>
        <taxon>Pseudomonadati</taxon>
        <taxon>Pseudomonadota</taxon>
        <taxon>Gammaproteobacteria</taxon>
        <taxon>Chromatiales</taxon>
        <taxon>Ectothiorhodospiraceae</taxon>
        <taxon>Nitrococcus</taxon>
    </lineage>
</organism>
<proteinExistence type="predicted"/>
<keyword evidence="2" id="KW-1185">Reference proteome</keyword>